<evidence type="ECO:0000313" key="2">
    <source>
        <dbReference type="Proteomes" id="UP000664132"/>
    </source>
</evidence>
<dbReference type="PANTHER" id="PTHR10039:SF5">
    <property type="entry name" value="NACHT DOMAIN-CONTAINING PROTEIN"/>
    <property type="match status" value="1"/>
</dbReference>
<sequence length="257" mass="28591">MGSGRSASSAISANSANNGAAALVTAKKVYDSETGFTDKHEKLHSATKGMNELVSRLEVNSPRDSRVETVDENNLDALTARCREGTGDILDLLENMKSKKTRSVKEALKSVTKGAWKSSRMKELQEKLAQVNADLQLQFAVVTRSENLERLECLITSNGRPGKLLGSANSDLETPVDGETFDDSLIQTKRDDIRESTRENFRRWLSKGNGTFQIIAKPGAGKSTMMKFIYESTETDRLLREWSDGRSLIKANFFFWK</sequence>
<proteinExistence type="predicted"/>
<comment type="caution">
    <text evidence="1">The sequence shown here is derived from an EMBL/GenBank/DDBJ whole genome shotgun (WGS) entry which is preliminary data.</text>
</comment>
<dbReference type="Proteomes" id="UP000664132">
    <property type="component" value="Unassembled WGS sequence"/>
</dbReference>
<keyword evidence="2" id="KW-1185">Reference proteome</keyword>
<gene>
    <name evidence="1" type="ORF">IFR04_003722</name>
</gene>
<dbReference type="PANTHER" id="PTHR10039">
    <property type="entry name" value="AMELOGENIN"/>
    <property type="match status" value="1"/>
</dbReference>
<organism evidence="1 2">
    <name type="scientific">Cadophora malorum</name>
    <dbReference type="NCBI Taxonomy" id="108018"/>
    <lineage>
        <taxon>Eukaryota</taxon>
        <taxon>Fungi</taxon>
        <taxon>Dikarya</taxon>
        <taxon>Ascomycota</taxon>
        <taxon>Pezizomycotina</taxon>
        <taxon>Leotiomycetes</taxon>
        <taxon>Helotiales</taxon>
        <taxon>Ploettnerulaceae</taxon>
        <taxon>Cadophora</taxon>
    </lineage>
</organism>
<reference evidence="1" key="1">
    <citation type="submission" date="2021-02" db="EMBL/GenBank/DDBJ databases">
        <title>Genome sequence Cadophora malorum strain M34.</title>
        <authorList>
            <person name="Stefanovic E."/>
            <person name="Vu D."/>
            <person name="Scully C."/>
            <person name="Dijksterhuis J."/>
            <person name="Roader J."/>
            <person name="Houbraken J."/>
        </authorList>
    </citation>
    <scope>NUCLEOTIDE SEQUENCE</scope>
    <source>
        <strain evidence="1">M34</strain>
    </source>
</reference>
<dbReference type="EMBL" id="JAFJYH010000039">
    <property type="protein sequence ID" value="KAG4423085.1"/>
    <property type="molecule type" value="Genomic_DNA"/>
</dbReference>
<accession>A0A8H7WE20</accession>
<name>A0A8H7WE20_9HELO</name>
<dbReference type="OrthoDB" id="443402at2759"/>
<dbReference type="AlphaFoldDB" id="A0A8H7WE20"/>
<protein>
    <recommendedName>
        <fullName evidence="3">Fungal N-terminal domain-containing protein</fullName>
    </recommendedName>
</protein>
<evidence type="ECO:0008006" key="3">
    <source>
        <dbReference type="Google" id="ProtNLM"/>
    </source>
</evidence>
<evidence type="ECO:0000313" key="1">
    <source>
        <dbReference type="EMBL" id="KAG4423085.1"/>
    </source>
</evidence>